<sequence>MNAIRHIDPITQEIKKEFGKVRGGETSVFHAIDNWVIYNQISKHLSRHNIIFVEQVLCYFSEKILTPKQMETRFPQFDKTDYNWFRKLTNALNRKDTTNRTRLSLIKRTRPNPFATEPTASRICGLGKKHEIVTRNDPETEEQHYGEIMGIEQDEGTTTHRLHHYVELTENDYEGNNKYTFAIEHQNRTFIVECNGKTCTQGYLHNGKCILYKQDGFMNIWSNKDQSNKLYELADINK</sequence>
<reference evidence="1 2" key="1">
    <citation type="submission" date="2016-07" db="EMBL/GenBank/DDBJ databases">
        <title>Pervasive Adenine N6-methylation of Active Genes in Fungi.</title>
        <authorList>
            <consortium name="DOE Joint Genome Institute"/>
            <person name="Mondo S.J."/>
            <person name="Dannebaum R.O."/>
            <person name="Kuo R.C."/>
            <person name="Labutti K."/>
            <person name="Haridas S."/>
            <person name="Kuo A."/>
            <person name="Salamov A."/>
            <person name="Ahrendt S.R."/>
            <person name="Lipzen A."/>
            <person name="Sullivan W."/>
            <person name="Andreopoulos W.B."/>
            <person name="Clum A."/>
            <person name="Lindquist E."/>
            <person name="Daum C."/>
            <person name="Ramamoorthy G.K."/>
            <person name="Gryganskyi A."/>
            <person name="Culley D."/>
            <person name="Magnuson J.K."/>
            <person name="James T.Y."/>
            <person name="O'Malley M.A."/>
            <person name="Stajich J.E."/>
            <person name="Spatafora J.W."/>
            <person name="Visel A."/>
            <person name="Grigoriev I.V."/>
        </authorList>
    </citation>
    <scope>NUCLEOTIDE SEQUENCE [LARGE SCALE GENOMIC DNA]</scope>
    <source>
        <strain evidence="1 2">JEL800</strain>
    </source>
</reference>
<keyword evidence="2" id="KW-1185">Reference proteome</keyword>
<gene>
    <name evidence="1" type="ORF">BCR33DRAFT_741915</name>
</gene>
<protein>
    <submittedName>
        <fullName evidence="1">Uncharacterized protein</fullName>
    </submittedName>
</protein>
<accession>A0A1Y2BT30</accession>
<name>A0A1Y2BT30_9FUNG</name>
<dbReference type="Proteomes" id="UP000193642">
    <property type="component" value="Unassembled WGS sequence"/>
</dbReference>
<proteinExistence type="predicted"/>
<organism evidence="1 2">
    <name type="scientific">Rhizoclosmatium globosum</name>
    <dbReference type="NCBI Taxonomy" id="329046"/>
    <lineage>
        <taxon>Eukaryota</taxon>
        <taxon>Fungi</taxon>
        <taxon>Fungi incertae sedis</taxon>
        <taxon>Chytridiomycota</taxon>
        <taxon>Chytridiomycota incertae sedis</taxon>
        <taxon>Chytridiomycetes</taxon>
        <taxon>Chytridiales</taxon>
        <taxon>Chytriomycetaceae</taxon>
        <taxon>Rhizoclosmatium</taxon>
    </lineage>
</organism>
<dbReference type="AlphaFoldDB" id="A0A1Y2BT30"/>
<dbReference type="EMBL" id="MCGO01000047">
    <property type="protein sequence ID" value="ORY37903.1"/>
    <property type="molecule type" value="Genomic_DNA"/>
</dbReference>
<evidence type="ECO:0000313" key="1">
    <source>
        <dbReference type="EMBL" id="ORY37903.1"/>
    </source>
</evidence>
<evidence type="ECO:0000313" key="2">
    <source>
        <dbReference type="Proteomes" id="UP000193642"/>
    </source>
</evidence>
<comment type="caution">
    <text evidence="1">The sequence shown here is derived from an EMBL/GenBank/DDBJ whole genome shotgun (WGS) entry which is preliminary data.</text>
</comment>